<proteinExistence type="predicted"/>
<dbReference type="Pfam" id="PF04018">
    <property type="entry name" value="VCA0040-like"/>
    <property type="match status" value="1"/>
</dbReference>
<feature type="transmembrane region" description="Helical" evidence="1">
    <location>
        <begin position="171"/>
        <end position="194"/>
    </location>
</feature>
<dbReference type="EMBL" id="JACHEX010000001">
    <property type="protein sequence ID" value="MBB6061697.1"/>
    <property type="molecule type" value="Genomic_DNA"/>
</dbReference>
<feature type="transmembrane region" description="Helical" evidence="1">
    <location>
        <begin position="132"/>
        <end position="159"/>
    </location>
</feature>
<feature type="transmembrane region" description="Helical" evidence="1">
    <location>
        <begin position="49"/>
        <end position="67"/>
    </location>
</feature>
<keyword evidence="1" id="KW-1133">Transmembrane helix</keyword>
<dbReference type="InterPro" id="IPR007163">
    <property type="entry name" value="VCA0040-like"/>
</dbReference>
<reference evidence="2 3" key="1">
    <citation type="submission" date="2020-08" db="EMBL/GenBank/DDBJ databases">
        <title>Genomic Encyclopedia of Type Strains, Phase IV (KMG-IV): sequencing the most valuable type-strain genomes for metagenomic binning, comparative biology and taxonomic classification.</title>
        <authorList>
            <person name="Goeker M."/>
        </authorList>
    </citation>
    <scope>NUCLEOTIDE SEQUENCE [LARGE SCALE GENOMIC DNA]</scope>
    <source>
        <strain evidence="2 3">DSM 13481</strain>
    </source>
</reference>
<dbReference type="Proteomes" id="UP000555828">
    <property type="component" value="Unassembled WGS sequence"/>
</dbReference>
<evidence type="ECO:0000313" key="2">
    <source>
        <dbReference type="EMBL" id="MBB6061697.1"/>
    </source>
</evidence>
<gene>
    <name evidence="2" type="ORF">HNP65_000119</name>
</gene>
<accession>A0A841GH73</accession>
<dbReference type="PANTHER" id="PTHR37308:SF1">
    <property type="entry name" value="POLYPRENYL-PHOSPHATE TRANSPORTER"/>
    <property type="match status" value="1"/>
</dbReference>
<comment type="caution">
    <text evidence="2">The sequence shown here is derived from an EMBL/GenBank/DDBJ whole genome shotgun (WGS) entry which is preliminary data.</text>
</comment>
<feature type="transmembrane region" description="Helical" evidence="1">
    <location>
        <begin position="102"/>
        <end position="120"/>
    </location>
</feature>
<evidence type="ECO:0000256" key="1">
    <source>
        <dbReference type="SAM" id="Phobius"/>
    </source>
</evidence>
<name>A0A841GH73_9BACT</name>
<protein>
    <submittedName>
        <fullName evidence="2">Putative membrane protein</fullName>
    </submittedName>
</protein>
<dbReference type="RefSeq" id="WP_184618473.1">
    <property type="nucleotide sequence ID" value="NZ_JACHEX010000001.1"/>
</dbReference>
<keyword evidence="3" id="KW-1185">Reference proteome</keyword>
<dbReference type="PANTHER" id="PTHR37308">
    <property type="entry name" value="INTEGRAL MEMBRANE PROTEIN"/>
    <property type="match status" value="1"/>
</dbReference>
<feature type="transmembrane region" description="Helical" evidence="1">
    <location>
        <begin position="228"/>
        <end position="246"/>
    </location>
</feature>
<dbReference type="AlphaFoldDB" id="A0A841GH73"/>
<evidence type="ECO:0000313" key="3">
    <source>
        <dbReference type="Proteomes" id="UP000555828"/>
    </source>
</evidence>
<keyword evidence="1" id="KW-0472">Membrane</keyword>
<keyword evidence="1" id="KW-0812">Transmembrane</keyword>
<organism evidence="2 3">
    <name type="scientific">Thermosipho japonicus</name>
    <dbReference type="NCBI Taxonomy" id="90323"/>
    <lineage>
        <taxon>Bacteria</taxon>
        <taxon>Thermotogati</taxon>
        <taxon>Thermotogota</taxon>
        <taxon>Thermotogae</taxon>
        <taxon>Thermotogales</taxon>
        <taxon>Fervidobacteriaceae</taxon>
        <taxon>Thermosipho</taxon>
    </lineage>
</organism>
<feature type="transmembrane region" description="Helical" evidence="1">
    <location>
        <begin position="79"/>
        <end position="96"/>
    </location>
</feature>
<sequence>MRLFFAGILIGIANLIPGVSGGTMAVIAGVYEKLISAISNVLKFKKQDLKILFIVGLGVLVSIFSLSKFFEYSLQKFPFYMYSFFFGLIFASILFLKREVKLNIVPLILGILLVIIPNFIPHSSNSSILKIVIAGFAGGAAMVVPGLSGSLMLLLLGVYEYIISAISNLNIGILIIFGIGVLLGIYTISLVMKIAFERYENFSKNLILGLVIGSLYPVYPGFHGSGNMILGLFSAILGYVLSYMLSRYMI</sequence>